<organism evidence="1 2">
    <name type="scientific">Rubrivivax albus</name>
    <dbReference type="NCBI Taxonomy" id="2499835"/>
    <lineage>
        <taxon>Bacteria</taxon>
        <taxon>Pseudomonadati</taxon>
        <taxon>Pseudomonadota</taxon>
        <taxon>Betaproteobacteria</taxon>
        <taxon>Burkholderiales</taxon>
        <taxon>Sphaerotilaceae</taxon>
        <taxon>Rubrivivax</taxon>
    </lineage>
</organism>
<dbReference type="Proteomes" id="UP000288178">
    <property type="component" value="Unassembled WGS sequence"/>
</dbReference>
<gene>
    <name evidence="1" type="ORF">ENE75_16155</name>
</gene>
<reference evidence="1 2" key="1">
    <citation type="submission" date="2019-01" db="EMBL/GenBank/DDBJ databases">
        <authorList>
            <person name="Chen W.-M."/>
        </authorList>
    </citation>
    <scope>NUCLEOTIDE SEQUENCE [LARGE SCALE GENOMIC DNA]</scope>
    <source>
        <strain evidence="1 2">ICH-3</strain>
    </source>
</reference>
<name>A0A437JTN2_9BURK</name>
<sequence length="134" mass="14004">MDISHFNDLLAAARHQPDTQRLLLVFAGASLPADATPDQRRSFEAGESGELSPLMCVDKDPAALADFAALCDEAAAMGQPWVLVFAAALSGAGQHPLASSQIDSALQRMVESVKAGSLGGMIPFDRQGRAVQLG</sequence>
<evidence type="ECO:0000313" key="1">
    <source>
        <dbReference type="EMBL" id="RVT50529.1"/>
    </source>
</evidence>
<protein>
    <submittedName>
        <fullName evidence="1">Ribonucleotide reductase subunit alpha</fullName>
    </submittedName>
</protein>
<dbReference type="EMBL" id="SACT01000005">
    <property type="protein sequence ID" value="RVT50529.1"/>
    <property type="molecule type" value="Genomic_DNA"/>
</dbReference>
<evidence type="ECO:0000313" key="2">
    <source>
        <dbReference type="Proteomes" id="UP000288178"/>
    </source>
</evidence>
<keyword evidence="2" id="KW-1185">Reference proteome</keyword>
<accession>A0A437JTN2</accession>
<proteinExistence type="predicted"/>
<comment type="caution">
    <text evidence="1">The sequence shown here is derived from an EMBL/GenBank/DDBJ whole genome shotgun (WGS) entry which is preliminary data.</text>
</comment>
<dbReference type="OrthoDB" id="6182044at2"/>
<dbReference type="RefSeq" id="WP_128199354.1">
    <property type="nucleotide sequence ID" value="NZ_SACT01000005.1"/>
</dbReference>
<dbReference type="AlphaFoldDB" id="A0A437JTN2"/>